<organism evidence="2 3">
    <name type="scientific">Cadophora malorum</name>
    <dbReference type="NCBI Taxonomy" id="108018"/>
    <lineage>
        <taxon>Eukaryota</taxon>
        <taxon>Fungi</taxon>
        <taxon>Dikarya</taxon>
        <taxon>Ascomycota</taxon>
        <taxon>Pezizomycotina</taxon>
        <taxon>Leotiomycetes</taxon>
        <taxon>Helotiales</taxon>
        <taxon>Ploettnerulaceae</taxon>
        <taxon>Cadophora</taxon>
    </lineage>
</organism>
<dbReference type="EMBL" id="JAFJYH010000059">
    <property type="protein sequence ID" value="KAG4421830.1"/>
    <property type="molecule type" value="Genomic_DNA"/>
</dbReference>
<protein>
    <recommendedName>
        <fullName evidence="1">Amidase domain-containing protein</fullName>
    </recommendedName>
</protein>
<dbReference type="Gene3D" id="3.90.1300.10">
    <property type="entry name" value="Amidase signature (AS) domain"/>
    <property type="match status" value="1"/>
</dbReference>
<evidence type="ECO:0000259" key="1">
    <source>
        <dbReference type="Pfam" id="PF01425"/>
    </source>
</evidence>
<accession>A0A8H7THN2</accession>
<sequence length="606" mass="67214">MDSLTSHSEHSGSGIIDIEGLKYLRGEVVATRLSSSPISRKDSSPVPVTVIDISDFTSFDSTTIQNYCKTRLAYLLLKDDVLHEAFTKHLLFKTSSEAESIWKRTHPELDPPHFQSDLPREGPYLLIGTTLHKVFKLYPDVYNAFVYGTLQSGDTQIFEKSPTAGYIPVPSRLFVDERADRPLAGKRVAVKDIYDIKGLVTGASSQAYTRLSKPALTTARCVQTLLDLGAVIVGKAKTVQFASGMTAGDWTETVCPTNPRGDQYLDPNCSSSGSAASIAGYEWLDYAVGSDSLGSMTGPAADCGIFGIRPTTGMLSNDGALPVSVHLDTPGCFARSINDLSLLTSRWFNGLDMSHSISPPQIIPTRILMPKEAIQVFVRIQLDAFGGFLAELERYCGVKSTSFSVADRWKSKRPPGTSPSVEKYLATTVAHIQLHDSYHNNLKFRTDYMAAFDEKPSVEPMIQFKWDIGSKLSDEEYQQACEEKRNFKEFLEREVFTDRTIMILPGGYPGPSYRDEVSRTYEERKKWQGYGLQNTTFSVLGGLPAVVLPVGERIYRSKFTGKDEKQPISVMIVGPRGSDKWLIDCLQRVWKDSKRPSSVKVGTSMF</sequence>
<name>A0A8H7THN2_9HELO</name>
<proteinExistence type="predicted"/>
<dbReference type="OrthoDB" id="5423360at2759"/>
<dbReference type="AlphaFoldDB" id="A0A8H7THN2"/>
<keyword evidence="3" id="KW-1185">Reference proteome</keyword>
<dbReference type="InterPro" id="IPR036928">
    <property type="entry name" value="AS_sf"/>
</dbReference>
<gene>
    <name evidence="2" type="ORF">IFR04_005080</name>
</gene>
<dbReference type="SUPFAM" id="SSF75304">
    <property type="entry name" value="Amidase signature (AS) enzymes"/>
    <property type="match status" value="1"/>
</dbReference>
<reference evidence="2" key="1">
    <citation type="submission" date="2021-02" db="EMBL/GenBank/DDBJ databases">
        <title>Genome sequence Cadophora malorum strain M34.</title>
        <authorList>
            <person name="Stefanovic E."/>
            <person name="Vu D."/>
            <person name="Scully C."/>
            <person name="Dijksterhuis J."/>
            <person name="Roader J."/>
            <person name="Houbraken J."/>
        </authorList>
    </citation>
    <scope>NUCLEOTIDE SEQUENCE</scope>
    <source>
        <strain evidence="2">M34</strain>
    </source>
</reference>
<evidence type="ECO:0000313" key="2">
    <source>
        <dbReference type="EMBL" id="KAG4421830.1"/>
    </source>
</evidence>
<evidence type="ECO:0000313" key="3">
    <source>
        <dbReference type="Proteomes" id="UP000664132"/>
    </source>
</evidence>
<dbReference type="Proteomes" id="UP000664132">
    <property type="component" value="Unassembled WGS sequence"/>
</dbReference>
<comment type="caution">
    <text evidence="2">The sequence shown here is derived from an EMBL/GenBank/DDBJ whole genome shotgun (WGS) entry which is preliminary data.</text>
</comment>
<dbReference type="InterPro" id="IPR023631">
    <property type="entry name" value="Amidase_dom"/>
</dbReference>
<dbReference type="Pfam" id="PF01425">
    <property type="entry name" value="Amidase"/>
    <property type="match status" value="1"/>
</dbReference>
<dbReference type="PANTHER" id="PTHR46310">
    <property type="entry name" value="AMIDASE 1"/>
    <property type="match status" value="1"/>
</dbReference>
<dbReference type="PANTHER" id="PTHR46310:SF7">
    <property type="entry name" value="AMIDASE 1"/>
    <property type="match status" value="1"/>
</dbReference>
<feature type="domain" description="Amidase" evidence="1">
    <location>
        <begin position="178"/>
        <end position="346"/>
    </location>
</feature>